<dbReference type="InterPro" id="IPR012338">
    <property type="entry name" value="Beta-lactam/transpept-like"/>
</dbReference>
<evidence type="ECO:0000256" key="6">
    <source>
        <dbReference type="ARBA" id="ARBA00022960"/>
    </source>
</evidence>
<feature type="domain" description="Penicillin-binding protein transpeptidase" evidence="12">
    <location>
        <begin position="388"/>
        <end position="651"/>
    </location>
</feature>
<protein>
    <submittedName>
        <fullName evidence="14">Penicillin-binding protein transpeptidase</fullName>
    </submittedName>
</protein>
<proteinExistence type="inferred from homology"/>
<evidence type="ECO:0000256" key="2">
    <source>
        <dbReference type="ARBA" id="ARBA00004236"/>
    </source>
</evidence>
<keyword evidence="15" id="KW-1185">Reference proteome</keyword>
<sequence>MKNSYRIRNDNYGHKFRKSITRYGALKISVIIICGYIGFGLINLQVRNHTYYSESAKSGSHRLVEEQAPRGNIISKDGEILAYDKQMFALTFTEAEESTDKFYETMEKVIKILKENNLDIDDDFPIKLNGDNYEFQFNAVDEEGRKLQERQFKIDISLMDSLSQKKYQKDYSKLNDKETKKIIKEAEKYTAKDTYDFLTSKDMYDVPTGVYSKEDERRMVVVKYAIKLQSYSGYKPVTIASSLDRDVAFVFEQQLESMPGINIETKPQRCYPFNKIGAAFIGYVSKVNDDEKNEEKGYDASTDIKGSSGIEEAFEDRLRGSKGATIVEVNRFGRPISELAKRESYQGQNVHLTVDWKVQQAAEKALEENMKKPRYNTTTHKSTQPDRGAVVALNAKTGEVIAMVSQPTFDPNDFAEVNGLSTEKYNEYYGFTNEFYENFVKEKGWSGKTIVTSDPSNSLNGKTYLDGLFPMNENGQREDLKDMIAKPMVNYATQSLIPPGSTFKTFTAYAGLNEGVINETNTIKDAGFYDDGDGFNRPFPEDGYLGNMNITSALAKSSNAYFMETSKRLYTKYKDVEKTKSSDEFKINYTENGIAAYAWRFGIGADPEDDNAITSTGIEISENFGQVYNHYSAAESQAPLIYINIVNRLKEGKYTEGKYSYTYPYFNLSLQSDDLSEEVKKLRQEARDVILGQIKTGNFDEDVLIKLFKKINANDPLYKGRTISNSEYTSLMDFMKGQIISNGYTQITAKFNSYNAAIGQGLTNVTPLELASAYATYANGGTRYKVHLLDKITDADGNVVFEQQPEILDEVDLDKSIMKTINEGLKQVISGNAELNSIFSNLGVTVAGKTGTATFDNDQASYDREAYGWLATFAPADDPEIVVVSVVFNGHFGKENGSINYAVMDAYFNGNKNDGEGN</sequence>
<dbReference type="PANTHER" id="PTHR30627:SF2">
    <property type="entry name" value="PEPTIDOGLYCAN D,D-TRANSPEPTIDASE MRDA"/>
    <property type="match status" value="1"/>
</dbReference>
<dbReference type="GO" id="GO:0008658">
    <property type="term" value="F:penicillin binding"/>
    <property type="evidence" value="ECO:0007669"/>
    <property type="project" value="InterPro"/>
</dbReference>
<dbReference type="HOGENOM" id="CLU_009289_1_1_9"/>
<comment type="subcellular location">
    <subcellularLocation>
        <location evidence="2">Cell membrane</location>
    </subcellularLocation>
    <subcellularLocation>
        <location evidence="1">Membrane</location>
        <topology evidence="1">Single-pass membrane protein</topology>
    </subcellularLocation>
</comment>
<feature type="transmembrane region" description="Helical" evidence="11">
    <location>
        <begin position="20"/>
        <end position="42"/>
    </location>
</feature>
<name>W6RZU4_9CLOT</name>
<evidence type="ECO:0000259" key="12">
    <source>
        <dbReference type="Pfam" id="PF00905"/>
    </source>
</evidence>
<dbReference type="InterPro" id="IPR001460">
    <property type="entry name" value="PCN-bd_Tpept"/>
</dbReference>
<keyword evidence="9 11" id="KW-0472">Membrane</keyword>
<evidence type="ECO:0000256" key="5">
    <source>
        <dbReference type="ARBA" id="ARBA00022692"/>
    </source>
</evidence>
<dbReference type="GO" id="GO:0071972">
    <property type="term" value="F:peptidoglycan L,D-transpeptidase activity"/>
    <property type="evidence" value="ECO:0007669"/>
    <property type="project" value="TreeGrafter"/>
</dbReference>
<dbReference type="PATRIC" id="fig|1216932.3.peg.3030"/>
<organism evidence="14 15">
    <name type="scientific">Clostridium bornimense</name>
    <dbReference type="NCBI Taxonomy" id="1216932"/>
    <lineage>
        <taxon>Bacteria</taxon>
        <taxon>Bacillati</taxon>
        <taxon>Bacillota</taxon>
        <taxon>Clostridia</taxon>
        <taxon>Eubacteriales</taxon>
        <taxon>Clostridiaceae</taxon>
        <taxon>Clostridium</taxon>
    </lineage>
</organism>
<evidence type="ECO:0000256" key="3">
    <source>
        <dbReference type="ARBA" id="ARBA00007171"/>
    </source>
</evidence>
<reference evidence="14 15" key="1">
    <citation type="submission" date="2013-11" db="EMBL/GenBank/DDBJ databases">
        <title>Complete genome sequence of Clostridum sp. M2/40.</title>
        <authorList>
            <person name="Wibberg D."/>
            <person name="Puehler A."/>
            <person name="Schlueter A."/>
        </authorList>
    </citation>
    <scope>NUCLEOTIDE SEQUENCE [LARGE SCALE GENOMIC DNA]</scope>
    <source>
        <strain evidence="15">M2/40</strain>
    </source>
</reference>
<dbReference type="STRING" id="1216932.CM240_3064"/>
<dbReference type="GO" id="GO:0005886">
    <property type="term" value="C:plasma membrane"/>
    <property type="evidence" value="ECO:0007669"/>
    <property type="project" value="UniProtKB-SubCell"/>
</dbReference>
<dbReference type="PANTHER" id="PTHR30627">
    <property type="entry name" value="PEPTIDOGLYCAN D,D-TRANSPEPTIDASE"/>
    <property type="match status" value="1"/>
</dbReference>
<dbReference type="OrthoDB" id="9757901at2"/>
<evidence type="ECO:0000256" key="10">
    <source>
        <dbReference type="ARBA" id="ARBA00023316"/>
    </source>
</evidence>
<dbReference type="GO" id="GO:0008360">
    <property type="term" value="P:regulation of cell shape"/>
    <property type="evidence" value="ECO:0007669"/>
    <property type="project" value="UniProtKB-KW"/>
</dbReference>
<dbReference type="EMBL" id="HG917869">
    <property type="protein sequence ID" value="CDM70181.1"/>
    <property type="molecule type" value="Genomic_DNA"/>
</dbReference>
<dbReference type="Gene3D" id="3.40.710.10">
    <property type="entry name" value="DD-peptidase/beta-lactamase superfamily"/>
    <property type="match status" value="2"/>
</dbReference>
<evidence type="ECO:0000313" key="14">
    <source>
        <dbReference type="EMBL" id="CDM70181.1"/>
    </source>
</evidence>
<dbReference type="GO" id="GO:0009252">
    <property type="term" value="P:peptidoglycan biosynthetic process"/>
    <property type="evidence" value="ECO:0007669"/>
    <property type="project" value="UniProtKB-KW"/>
</dbReference>
<dbReference type="InterPro" id="IPR050515">
    <property type="entry name" value="Beta-lactam/transpept"/>
</dbReference>
<keyword evidence="7" id="KW-0573">Peptidoglycan synthesis</keyword>
<feature type="domain" description="Penicillin-binding protein transpeptidase" evidence="12">
    <location>
        <begin position="749"/>
        <end position="904"/>
    </location>
</feature>
<evidence type="ECO:0000256" key="8">
    <source>
        <dbReference type="ARBA" id="ARBA00022989"/>
    </source>
</evidence>
<dbReference type="InterPro" id="IPR005311">
    <property type="entry name" value="PBP_dimer"/>
</dbReference>
<evidence type="ECO:0000256" key="1">
    <source>
        <dbReference type="ARBA" id="ARBA00004167"/>
    </source>
</evidence>
<evidence type="ECO:0000256" key="11">
    <source>
        <dbReference type="SAM" id="Phobius"/>
    </source>
</evidence>
<dbReference type="KEGG" id="clt:CM240_3064"/>
<dbReference type="InterPro" id="IPR036138">
    <property type="entry name" value="PBP_dimer_sf"/>
</dbReference>
<dbReference type="Pfam" id="PF00905">
    <property type="entry name" value="Transpeptidase"/>
    <property type="match status" value="2"/>
</dbReference>
<accession>W6RZU4</accession>
<evidence type="ECO:0000256" key="9">
    <source>
        <dbReference type="ARBA" id="ARBA00023136"/>
    </source>
</evidence>
<evidence type="ECO:0000313" key="15">
    <source>
        <dbReference type="Proteomes" id="UP000019426"/>
    </source>
</evidence>
<dbReference type="Gene3D" id="3.90.1310.10">
    <property type="entry name" value="Penicillin-binding protein 2a (Domain 2)"/>
    <property type="match status" value="1"/>
</dbReference>
<dbReference type="RefSeq" id="WP_044040326.1">
    <property type="nucleotide sequence ID" value="NZ_HG917869.1"/>
</dbReference>
<dbReference type="SUPFAM" id="SSF56601">
    <property type="entry name" value="beta-lactamase/transpeptidase-like"/>
    <property type="match status" value="1"/>
</dbReference>
<keyword evidence="5 11" id="KW-0812">Transmembrane</keyword>
<gene>
    <name evidence="14" type="ORF">CM240_3064</name>
</gene>
<dbReference type="Proteomes" id="UP000019426">
    <property type="component" value="Chromosome M2/40_rep2"/>
</dbReference>
<keyword evidence="10" id="KW-0961">Cell wall biogenesis/degradation</keyword>
<comment type="similarity">
    <text evidence="3">Belongs to the transpeptidase family.</text>
</comment>
<dbReference type="AlphaFoldDB" id="W6RZU4"/>
<feature type="domain" description="Penicillin-binding protein dimerisation" evidence="13">
    <location>
        <begin position="66"/>
        <end position="339"/>
    </location>
</feature>
<evidence type="ECO:0000259" key="13">
    <source>
        <dbReference type="Pfam" id="PF03717"/>
    </source>
</evidence>
<dbReference type="GO" id="GO:0071555">
    <property type="term" value="P:cell wall organization"/>
    <property type="evidence" value="ECO:0007669"/>
    <property type="project" value="UniProtKB-KW"/>
</dbReference>
<keyword evidence="8 11" id="KW-1133">Transmembrane helix</keyword>
<dbReference type="eggNOG" id="COG0768">
    <property type="taxonomic scope" value="Bacteria"/>
</dbReference>
<dbReference type="Pfam" id="PF03717">
    <property type="entry name" value="PBP_dimer"/>
    <property type="match status" value="1"/>
</dbReference>
<evidence type="ECO:0000256" key="4">
    <source>
        <dbReference type="ARBA" id="ARBA00022475"/>
    </source>
</evidence>
<evidence type="ECO:0000256" key="7">
    <source>
        <dbReference type="ARBA" id="ARBA00022984"/>
    </source>
</evidence>
<dbReference type="SUPFAM" id="SSF56519">
    <property type="entry name" value="Penicillin binding protein dimerisation domain"/>
    <property type="match status" value="1"/>
</dbReference>
<keyword evidence="4" id="KW-1003">Cell membrane</keyword>
<keyword evidence="6" id="KW-0133">Cell shape</keyword>